<dbReference type="RefSeq" id="WP_307266891.1">
    <property type="nucleotide sequence ID" value="NZ_JAUSVX010000001.1"/>
</dbReference>
<gene>
    <name evidence="1" type="ORF">QO011_000374</name>
</gene>
<dbReference type="InterPro" id="IPR023154">
    <property type="entry name" value="Jann4075-like_sf"/>
</dbReference>
<evidence type="ECO:0000313" key="2">
    <source>
        <dbReference type="Proteomes" id="UP001242480"/>
    </source>
</evidence>
<sequence>MTDLATHLADVKKYTGSVDEAAVAGMAKTYALVLSKADSRWVAASDPAELGRVRDNFLKKKLGLKDADATLDAAIKAVVDKLKADRTKSRLTVYYLLAEHFKKLDLFKK</sequence>
<organism evidence="1 2">
    <name type="scientific">Labrys wisconsinensis</name>
    <dbReference type="NCBI Taxonomy" id="425677"/>
    <lineage>
        <taxon>Bacteria</taxon>
        <taxon>Pseudomonadati</taxon>
        <taxon>Pseudomonadota</taxon>
        <taxon>Alphaproteobacteria</taxon>
        <taxon>Hyphomicrobiales</taxon>
        <taxon>Xanthobacteraceae</taxon>
        <taxon>Labrys</taxon>
    </lineage>
</organism>
<dbReference type="Gene3D" id="1.10.238.120">
    <property type="entry name" value="Jann4075-like"/>
    <property type="match status" value="1"/>
</dbReference>
<protein>
    <recommendedName>
        <fullName evidence="3">DUF2853 family protein</fullName>
    </recommendedName>
</protein>
<evidence type="ECO:0000313" key="1">
    <source>
        <dbReference type="EMBL" id="MDQ0467379.1"/>
    </source>
</evidence>
<dbReference type="SUPFAM" id="SSF158587">
    <property type="entry name" value="Jann4075-like"/>
    <property type="match status" value="1"/>
</dbReference>
<evidence type="ECO:0008006" key="3">
    <source>
        <dbReference type="Google" id="ProtNLM"/>
    </source>
</evidence>
<dbReference type="InterPro" id="IPR021274">
    <property type="entry name" value="DUF2853"/>
</dbReference>
<dbReference type="EMBL" id="JAUSVX010000001">
    <property type="protein sequence ID" value="MDQ0467379.1"/>
    <property type="molecule type" value="Genomic_DNA"/>
</dbReference>
<dbReference type="Pfam" id="PF11015">
    <property type="entry name" value="DUF2853"/>
    <property type="match status" value="1"/>
</dbReference>
<dbReference type="Proteomes" id="UP001242480">
    <property type="component" value="Unassembled WGS sequence"/>
</dbReference>
<accession>A0ABU0IZD3</accession>
<keyword evidence="2" id="KW-1185">Reference proteome</keyword>
<proteinExistence type="predicted"/>
<reference evidence="1 2" key="1">
    <citation type="submission" date="2023-07" db="EMBL/GenBank/DDBJ databases">
        <title>Genomic Encyclopedia of Type Strains, Phase IV (KMG-IV): sequencing the most valuable type-strain genomes for metagenomic binning, comparative biology and taxonomic classification.</title>
        <authorList>
            <person name="Goeker M."/>
        </authorList>
    </citation>
    <scope>NUCLEOTIDE SEQUENCE [LARGE SCALE GENOMIC DNA]</scope>
    <source>
        <strain evidence="1 2">DSM 19619</strain>
    </source>
</reference>
<comment type="caution">
    <text evidence="1">The sequence shown here is derived from an EMBL/GenBank/DDBJ whole genome shotgun (WGS) entry which is preliminary data.</text>
</comment>
<name>A0ABU0IZD3_9HYPH</name>